<protein>
    <submittedName>
        <fullName evidence="2">Uncharacterized protein</fullName>
    </submittedName>
</protein>
<feature type="region of interest" description="Disordered" evidence="1">
    <location>
        <begin position="1"/>
        <end position="28"/>
    </location>
</feature>
<proteinExistence type="predicted"/>
<keyword evidence="3" id="KW-1185">Reference proteome</keyword>
<evidence type="ECO:0000313" key="2">
    <source>
        <dbReference type="EMBL" id="GFT69981.1"/>
    </source>
</evidence>
<organism evidence="2 3">
    <name type="scientific">Nephila pilipes</name>
    <name type="common">Giant wood spider</name>
    <name type="synonym">Nephila maculata</name>
    <dbReference type="NCBI Taxonomy" id="299642"/>
    <lineage>
        <taxon>Eukaryota</taxon>
        <taxon>Metazoa</taxon>
        <taxon>Ecdysozoa</taxon>
        <taxon>Arthropoda</taxon>
        <taxon>Chelicerata</taxon>
        <taxon>Arachnida</taxon>
        <taxon>Araneae</taxon>
        <taxon>Araneomorphae</taxon>
        <taxon>Entelegynae</taxon>
        <taxon>Araneoidea</taxon>
        <taxon>Nephilidae</taxon>
        <taxon>Nephila</taxon>
    </lineage>
</organism>
<evidence type="ECO:0000256" key="1">
    <source>
        <dbReference type="SAM" id="MobiDB-lite"/>
    </source>
</evidence>
<comment type="caution">
    <text evidence="2">The sequence shown here is derived from an EMBL/GenBank/DDBJ whole genome shotgun (WGS) entry which is preliminary data.</text>
</comment>
<reference evidence="2" key="1">
    <citation type="submission" date="2020-08" db="EMBL/GenBank/DDBJ databases">
        <title>Multicomponent nature underlies the extraordinary mechanical properties of spider dragline silk.</title>
        <authorList>
            <person name="Kono N."/>
            <person name="Nakamura H."/>
            <person name="Mori M."/>
            <person name="Yoshida Y."/>
            <person name="Ohtoshi R."/>
            <person name="Malay A.D."/>
            <person name="Moran D.A.P."/>
            <person name="Tomita M."/>
            <person name="Numata K."/>
            <person name="Arakawa K."/>
        </authorList>
    </citation>
    <scope>NUCLEOTIDE SEQUENCE</scope>
</reference>
<dbReference type="Proteomes" id="UP000887013">
    <property type="component" value="Unassembled WGS sequence"/>
</dbReference>
<sequence>MGRVADDAEEWESANIPHQKRGMPLNSALTPQLRKNEMRDTDWRQNNSRVTGVASAAYGIQTEFPNYGDSCCGMATMRSLNGHFGPFYRLVQPDPSVDMFLSLSRWRLRVR</sequence>
<dbReference type="AlphaFoldDB" id="A0A8X6PJK7"/>
<evidence type="ECO:0000313" key="3">
    <source>
        <dbReference type="Proteomes" id="UP000887013"/>
    </source>
</evidence>
<gene>
    <name evidence="2" type="ORF">NPIL_356991</name>
</gene>
<accession>A0A8X6PJK7</accession>
<dbReference type="EMBL" id="BMAW01069657">
    <property type="protein sequence ID" value="GFT69981.1"/>
    <property type="molecule type" value="Genomic_DNA"/>
</dbReference>
<name>A0A8X6PJK7_NEPPI</name>